<evidence type="ECO:0000313" key="4">
    <source>
        <dbReference type="Proteomes" id="UP000306813"/>
    </source>
</evidence>
<evidence type="ECO:0000313" key="3">
    <source>
        <dbReference type="EMBL" id="TNB56821.1"/>
    </source>
</evidence>
<dbReference type="Pfam" id="PF21862">
    <property type="entry name" value="CiaD"/>
    <property type="match status" value="1"/>
</dbReference>
<comment type="caution">
    <text evidence="3">The sequence shown here is derived from an EMBL/GenBank/DDBJ whole genome shotgun (WGS) entry which is preliminary data.</text>
</comment>
<feature type="region of interest" description="Disordered" evidence="1">
    <location>
        <begin position="71"/>
        <end position="102"/>
    </location>
</feature>
<proteinExistence type="predicted"/>
<dbReference type="AlphaFoldDB" id="A0AAX2UHW1"/>
<name>A0AAX2UHW1_9BACT</name>
<evidence type="ECO:0000259" key="2">
    <source>
        <dbReference type="Pfam" id="PF21862"/>
    </source>
</evidence>
<dbReference type="RefSeq" id="WP_139026827.1">
    <property type="nucleotide sequence ID" value="NZ_VDBS01000050.1"/>
</dbReference>
<organism evidence="3 4">
    <name type="scientific">Campylobacter helveticus</name>
    <dbReference type="NCBI Taxonomy" id="28898"/>
    <lineage>
        <taxon>Bacteria</taxon>
        <taxon>Pseudomonadati</taxon>
        <taxon>Campylobacterota</taxon>
        <taxon>Epsilonproteobacteria</taxon>
        <taxon>Campylobacterales</taxon>
        <taxon>Campylobacteraceae</taxon>
        <taxon>Campylobacter</taxon>
    </lineage>
</organism>
<sequence>MNLEDLAKKTIDEVHHQIKEQERQLQSLKEQEEEYQKEESVKDTEEVIEVVEEEALSKDKQEEILEQIQMAKFQEEQGNLEPDEKEESQKTPPQESEEILEESEILNPNIIAKVQSLNEDIFLKNLKERILVLFEGLNDTKREDLDSRLELTINFLEFLLANIEDRLNK</sequence>
<accession>A0AAX2UHW1</accession>
<evidence type="ECO:0000256" key="1">
    <source>
        <dbReference type="SAM" id="MobiDB-lite"/>
    </source>
</evidence>
<dbReference type="Proteomes" id="UP000306813">
    <property type="component" value="Unassembled WGS sequence"/>
</dbReference>
<gene>
    <name evidence="3" type="ORF">FDW42_06675</name>
</gene>
<dbReference type="EMBL" id="VDBS01000050">
    <property type="protein sequence ID" value="TNB56821.1"/>
    <property type="molecule type" value="Genomic_DNA"/>
</dbReference>
<protein>
    <submittedName>
        <fullName evidence="3">2-oxoglutarate:acceptor oxidoreductase</fullName>
    </submittedName>
</protein>
<dbReference type="InterPro" id="IPR054057">
    <property type="entry name" value="CiaD_C"/>
</dbReference>
<reference evidence="3 4" key="1">
    <citation type="submission" date="2019-05" db="EMBL/GenBank/DDBJ databases">
        <title>Draft genomes of eight strains of Campylobacter helveticus isolated from cats and a dog in New Zealand.</title>
        <authorList>
            <person name="Bojanic K."/>
            <person name="Midwinter A.C."/>
            <person name="Biggs P.J."/>
            <person name="Acke E."/>
            <person name="Cornelius A.J."/>
            <person name="Marshall J.C."/>
        </authorList>
    </citation>
    <scope>NUCLEOTIDE SEQUENCE [LARGE SCALE GENOMIC DNA]</scope>
    <source>
        <strain evidence="3 4">ACP123b</strain>
    </source>
</reference>
<feature type="region of interest" description="Disordered" evidence="1">
    <location>
        <begin position="22"/>
        <end position="44"/>
    </location>
</feature>
<feature type="domain" description="Campylobacter invasion antigen D C-terminal" evidence="2">
    <location>
        <begin position="118"/>
        <end position="169"/>
    </location>
</feature>